<dbReference type="SMART" id="SM00367">
    <property type="entry name" value="LRR_CC"/>
    <property type="match status" value="3"/>
</dbReference>
<evidence type="ECO:0000256" key="1">
    <source>
        <dbReference type="SAM" id="MobiDB-lite"/>
    </source>
</evidence>
<dbReference type="Gene3D" id="3.80.10.10">
    <property type="entry name" value="Ribonuclease Inhibitor"/>
    <property type="match status" value="2"/>
</dbReference>
<proteinExistence type="predicted"/>
<dbReference type="GO" id="GO:0019005">
    <property type="term" value="C:SCF ubiquitin ligase complex"/>
    <property type="evidence" value="ECO:0007669"/>
    <property type="project" value="TreeGrafter"/>
</dbReference>
<feature type="region of interest" description="Disordered" evidence="1">
    <location>
        <begin position="1"/>
        <end position="118"/>
    </location>
</feature>
<dbReference type="Pfam" id="PF23550">
    <property type="entry name" value="zf_Tbcl_Rhp7"/>
    <property type="match status" value="1"/>
</dbReference>
<dbReference type="SUPFAM" id="SSF52047">
    <property type="entry name" value="RNI-like"/>
    <property type="match status" value="1"/>
</dbReference>
<dbReference type="GO" id="GO:0031146">
    <property type="term" value="P:SCF-dependent proteasomal ubiquitin-dependent protein catabolic process"/>
    <property type="evidence" value="ECO:0007669"/>
    <property type="project" value="TreeGrafter"/>
</dbReference>
<feature type="compositionally biased region" description="Polar residues" evidence="1">
    <location>
        <begin position="54"/>
        <end position="63"/>
    </location>
</feature>
<name>A0AAD2Q200_9AGAR</name>
<dbReference type="PANTHER" id="PTHR13318:SF190">
    <property type="entry name" value="PARTNER OF PAIRED, ISOFORM B"/>
    <property type="match status" value="1"/>
</dbReference>
<keyword evidence="4" id="KW-1185">Reference proteome</keyword>
<feature type="compositionally biased region" description="Acidic residues" evidence="1">
    <location>
        <begin position="64"/>
        <end position="78"/>
    </location>
</feature>
<dbReference type="PANTHER" id="PTHR13318">
    <property type="entry name" value="PARTNER OF PAIRED, ISOFORM B-RELATED"/>
    <property type="match status" value="1"/>
</dbReference>
<gene>
    <name evidence="3" type="ORF">MYCIT1_LOCUS6413</name>
</gene>
<dbReference type="InterPro" id="IPR056451">
    <property type="entry name" value="Znf_Tbcl_Rhp7"/>
</dbReference>
<accession>A0AAD2Q200</accession>
<sequence>MSNVRGPMSALTEFLRDTGITPTTIARRVATRTPDTTPAQPEAGPSNGGRASRGRNTTATTQQVDDEEYNSDNLDEPEAPAKKPKLTKAAEAKAKAKAKAKSKAKKKKDEDESDDDEDAYTALSKSAWSATGPKPAPGSFANCAVCKKKFTVTQYTMAANPGPGFLCHQCAKASGADPFKKSAAPRKRKAPAEKRAVVHIEELRFPTLVSLCIDVIAKHIDDVEAFGDIGALNMESISKALSKNRSLTAENVHLFYGAENTKLILYDATNLTSDAFITLGHLNPNLTTLRLDFCGPLNDAAMAIWTTSMPRLSSLELLGPFLVREAAWIDFLNAHPDLENFLITQSPRFSLQCLDALIGTSKTTLRQLRLREVGKLDDDFLQPIAQISALEYLDLAEPSTSLSDEAVIDLLATVGASLTHLDLSGHRDLTHRFFVEGIVPNVHSLNSLLLTDMTDLLDSDVAAFFAEFDNPGLMRVDLSRNPGLGTESLAALVAHSGTTLQELNINGWKDTAETSLNQLVIAKALRILDVGWCRSVDDFLVKDLVKSCPVLTELRVWGCNRVEGKWGPTRRGLRVHGIESQIVA</sequence>
<protein>
    <recommendedName>
        <fullName evidence="2">DNA repair protein rhp7 treble clef domain-containing protein</fullName>
    </recommendedName>
</protein>
<organism evidence="3 4">
    <name type="scientific">Mycena citricolor</name>
    <dbReference type="NCBI Taxonomy" id="2018698"/>
    <lineage>
        <taxon>Eukaryota</taxon>
        <taxon>Fungi</taxon>
        <taxon>Dikarya</taxon>
        <taxon>Basidiomycota</taxon>
        <taxon>Agaricomycotina</taxon>
        <taxon>Agaricomycetes</taxon>
        <taxon>Agaricomycetidae</taxon>
        <taxon>Agaricales</taxon>
        <taxon>Marasmiineae</taxon>
        <taxon>Mycenaceae</taxon>
        <taxon>Mycena</taxon>
    </lineage>
</organism>
<feature type="compositionally biased region" description="Basic residues" evidence="1">
    <location>
        <begin position="95"/>
        <end position="106"/>
    </location>
</feature>
<comment type="caution">
    <text evidence="3">The sequence shown here is derived from an EMBL/GenBank/DDBJ whole genome shotgun (WGS) entry which is preliminary data.</text>
</comment>
<dbReference type="Proteomes" id="UP001295794">
    <property type="component" value="Unassembled WGS sequence"/>
</dbReference>
<dbReference type="AlphaFoldDB" id="A0AAD2Q200"/>
<dbReference type="InterPro" id="IPR032675">
    <property type="entry name" value="LRR_dom_sf"/>
</dbReference>
<evidence type="ECO:0000313" key="3">
    <source>
        <dbReference type="EMBL" id="CAK5265437.1"/>
    </source>
</evidence>
<evidence type="ECO:0000313" key="4">
    <source>
        <dbReference type="Proteomes" id="UP001295794"/>
    </source>
</evidence>
<reference evidence="3" key="1">
    <citation type="submission" date="2023-11" db="EMBL/GenBank/DDBJ databases">
        <authorList>
            <person name="De Vega J J."/>
            <person name="De Vega J J."/>
        </authorList>
    </citation>
    <scope>NUCLEOTIDE SEQUENCE</scope>
</reference>
<dbReference type="EMBL" id="CAVNYO010000089">
    <property type="protein sequence ID" value="CAK5265437.1"/>
    <property type="molecule type" value="Genomic_DNA"/>
</dbReference>
<dbReference type="InterPro" id="IPR006553">
    <property type="entry name" value="Leu-rich_rpt_Cys-con_subtyp"/>
</dbReference>
<feature type="domain" description="DNA repair protein rhp7 treble clef" evidence="2">
    <location>
        <begin position="137"/>
        <end position="175"/>
    </location>
</feature>
<evidence type="ECO:0000259" key="2">
    <source>
        <dbReference type="Pfam" id="PF23550"/>
    </source>
</evidence>